<proteinExistence type="predicted"/>
<dbReference type="EMBL" id="JANQDX010000018">
    <property type="protein sequence ID" value="KAL0905557.1"/>
    <property type="molecule type" value="Genomic_DNA"/>
</dbReference>
<reference evidence="1 2" key="1">
    <citation type="journal article" date="2024" name="Plant Biotechnol. J.">
        <title>Dendrobium thyrsiflorum genome and its molecular insights into genes involved in important horticultural traits.</title>
        <authorList>
            <person name="Chen B."/>
            <person name="Wang J.Y."/>
            <person name="Zheng P.J."/>
            <person name="Li K.L."/>
            <person name="Liang Y.M."/>
            <person name="Chen X.F."/>
            <person name="Zhang C."/>
            <person name="Zhao X."/>
            <person name="He X."/>
            <person name="Zhang G.Q."/>
            <person name="Liu Z.J."/>
            <person name="Xu Q."/>
        </authorList>
    </citation>
    <scope>NUCLEOTIDE SEQUENCE [LARGE SCALE GENOMIC DNA]</scope>
    <source>
        <strain evidence="1">GZMU011</strain>
    </source>
</reference>
<organism evidence="1 2">
    <name type="scientific">Dendrobium thyrsiflorum</name>
    <name type="common">Pinecone-like raceme dendrobium</name>
    <name type="synonym">Orchid</name>
    <dbReference type="NCBI Taxonomy" id="117978"/>
    <lineage>
        <taxon>Eukaryota</taxon>
        <taxon>Viridiplantae</taxon>
        <taxon>Streptophyta</taxon>
        <taxon>Embryophyta</taxon>
        <taxon>Tracheophyta</taxon>
        <taxon>Spermatophyta</taxon>
        <taxon>Magnoliopsida</taxon>
        <taxon>Liliopsida</taxon>
        <taxon>Asparagales</taxon>
        <taxon>Orchidaceae</taxon>
        <taxon>Epidendroideae</taxon>
        <taxon>Malaxideae</taxon>
        <taxon>Dendrobiinae</taxon>
        <taxon>Dendrobium</taxon>
    </lineage>
</organism>
<accession>A0ABD0U0S0</accession>
<protein>
    <submittedName>
        <fullName evidence="1">Uncharacterized protein</fullName>
    </submittedName>
</protein>
<dbReference type="AlphaFoldDB" id="A0ABD0U0S0"/>
<comment type="caution">
    <text evidence="1">The sequence shown here is derived from an EMBL/GenBank/DDBJ whole genome shotgun (WGS) entry which is preliminary data.</text>
</comment>
<dbReference type="Proteomes" id="UP001552299">
    <property type="component" value="Unassembled WGS sequence"/>
</dbReference>
<evidence type="ECO:0000313" key="1">
    <source>
        <dbReference type="EMBL" id="KAL0905557.1"/>
    </source>
</evidence>
<name>A0ABD0U0S0_DENTH</name>
<evidence type="ECO:0000313" key="2">
    <source>
        <dbReference type="Proteomes" id="UP001552299"/>
    </source>
</evidence>
<keyword evidence="2" id="KW-1185">Reference proteome</keyword>
<gene>
    <name evidence="1" type="ORF">M5K25_023987</name>
</gene>
<sequence length="174" mass="19927">MENYRNVMGTLDHGKYIRDVADDLWPRSHQSIFKSSYLKEKFHKPVFPQWMADPKVNHGFVYNEQGSIDILRSPFFDFTPGVDDSVEEYVERIVFTLSGSIEEQICNVQWQITSKPKQGRDGEMESSGEGSGRGEMMELCCSLCRWLRSLTLARAFSGFAVQCAQNIANRTARL</sequence>